<protein>
    <submittedName>
        <fullName evidence="1">Uncharacterized protein</fullName>
    </submittedName>
</protein>
<gene>
    <name evidence="1" type="ORF">EAS64_16080</name>
</gene>
<evidence type="ECO:0000313" key="1">
    <source>
        <dbReference type="EMBL" id="TVZ03949.1"/>
    </source>
</evidence>
<dbReference type="RefSeq" id="WP_145853819.1">
    <property type="nucleotide sequence ID" value="NZ_RPFW01000003.1"/>
</dbReference>
<dbReference type="Proteomes" id="UP000460272">
    <property type="component" value="Unassembled WGS sequence"/>
</dbReference>
<comment type="caution">
    <text evidence="1">The sequence shown here is derived from an EMBL/GenBank/DDBJ whole genome shotgun (WGS) entry which is preliminary data.</text>
</comment>
<organism evidence="1 2">
    <name type="scientific">Trebonia kvetii</name>
    <dbReference type="NCBI Taxonomy" id="2480626"/>
    <lineage>
        <taxon>Bacteria</taxon>
        <taxon>Bacillati</taxon>
        <taxon>Actinomycetota</taxon>
        <taxon>Actinomycetes</taxon>
        <taxon>Streptosporangiales</taxon>
        <taxon>Treboniaceae</taxon>
        <taxon>Trebonia</taxon>
    </lineage>
</organism>
<name>A0A6P2BXS7_9ACTN</name>
<sequence>MPSTRQELEATRTARWYRHASGARRAGAWSERVRDYAALRSILDGHAAGGTAASAAERKARRREQPPLQLPGLLKLVAEHGHYAGAEPVYRRYRHSQQGQQILRLAGPDPAVRPTAAFLGEARVVTFWPYREGVIEVADAFDMSRAEWAAAYLRALAAWAAEDRPLAAYRPAGPPACVLEDMTAIAGGCTRWAGSPATAGHGERLSVLADEVVQSVLNDVSITPLGALNTVRHEVRSLLSPPSEPVADVLRSAAELSDRILHPGDGDVVITQEQARRLRSMIGGLSALLEEVSG</sequence>
<accession>A0A6P2BXS7</accession>
<proteinExistence type="predicted"/>
<evidence type="ECO:0000313" key="2">
    <source>
        <dbReference type="Proteomes" id="UP000460272"/>
    </source>
</evidence>
<dbReference type="EMBL" id="RPFW01000003">
    <property type="protein sequence ID" value="TVZ03949.1"/>
    <property type="molecule type" value="Genomic_DNA"/>
</dbReference>
<dbReference type="AlphaFoldDB" id="A0A6P2BXS7"/>
<keyword evidence="2" id="KW-1185">Reference proteome</keyword>
<reference evidence="1 2" key="1">
    <citation type="submission" date="2018-11" db="EMBL/GenBank/DDBJ databases">
        <title>Trebonia kvetii gen.nov., sp.nov., a novel acidophilic actinobacterium, and proposal of the new actinobacterial family Treboniaceae fam. nov.</title>
        <authorList>
            <person name="Rapoport D."/>
            <person name="Sagova-Mareckova M."/>
            <person name="Sedlacek I."/>
            <person name="Provaznik J."/>
            <person name="Kralova S."/>
            <person name="Pavlinic D."/>
            <person name="Benes V."/>
            <person name="Kopecky J."/>
        </authorList>
    </citation>
    <scope>NUCLEOTIDE SEQUENCE [LARGE SCALE GENOMIC DNA]</scope>
    <source>
        <strain evidence="1 2">15Tr583</strain>
    </source>
</reference>